<dbReference type="AlphaFoldDB" id="A0A3B1DLR0"/>
<name>A0A3B1DLR0_9ZZZZ</name>
<evidence type="ECO:0008006" key="2">
    <source>
        <dbReference type="Google" id="ProtNLM"/>
    </source>
</evidence>
<accession>A0A3B1DLR0</accession>
<protein>
    <recommendedName>
        <fullName evidence="2">DUF1841 family protein</fullName>
    </recommendedName>
</protein>
<dbReference type="EMBL" id="UOGF01000054">
    <property type="protein sequence ID" value="VAX29627.1"/>
    <property type="molecule type" value="Genomic_DNA"/>
</dbReference>
<dbReference type="Pfam" id="PF08897">
    <property type="entry name" value="DUF1841"/>
    <property type="match status" value="1"/>
</dbReference>
<reference evidence="1" key="1">
    <citation type="submission" date="2018-06" db="EMBL/GenBank/DDBJ databases">
        <authorList>
            <person name="Zhirakovskaya E."/>
        </authorList>
    </citation>
    <scope>NUCLEOTIDE SEQUENCE</scope>
</reference>
<sequence>MDTLFTMKSLSQYAQVWQQIQEGLPLSEDEEIVAGVMKEHPEFDTFWLAGETALHPQEIDGFVVNPMIHAGLHVIGEKQVLELNPEETASTLQALVNQGVTRHEAMHKIIGIWGDLYFKSIRGGASMYEWEYITLLNSLCRSN</sequence>
<gene>
    <name evidence="1" type="ORF">MNBD_NITROSPIRAE01-856</name>
</gene>
<dbReference type="InterPro" id="IPR014993">
    <property type="entry name" value="DUF1841"/>
</dbReference>
<organism evidence="1">
    <name type="scientific">hydrothermal vent metagenome</name>
    <dbReference type="NCBI Taxonomy" id="652676"/>
    <lineage>
        <taxon>unclassified sequences</taxon>
        <taxon>metagenomes</taxon>
        <taxon>ecological metagenomes</taxon>
    </lineage>
</organism>
<proteinExistence type="predicted"/>
<evidence type="ECO:0000313" key="1">
    <source>
        <dbReference type="EMBL" id="VAX29627.1"/>
    </source>
</evidence>